<evidence type="ECO:0000313" key="15">
    <source>
        <dbReference type="Proteomes" id="UP000007954"/>
    </source>
</evidence>
<name>G0LF77_HALWC</name>
<evidence type="ECO:0000256" key="10">
    <source>
        <dbReference type="ARBA" id="ARBA00047936"/>
    </source>
</evidence>
<dbReference type="GO" id="GO:1901238">
    <property type="term" value="F:ABC-type tungstate transporter activity"/>
    <property type="evidence" value="ECO:0007669"/>
    <property type="project" value="UniProtKB-EC"/>
</dbReference>
<evidence type="ECO:0000256" key="1">
    <source>
        <dbReference type="ARBA" id="ARBA00004202"/>
    </source>
</evidence>
<dbReference type="InterPro" id="IPR003593">
    <property type="entry name" value="AAA+_ATPase"/>
</dbReference>
<dbReference type="SMART" id="SM00382">
    <property type="entry name" value="AAA"/>
    <property type="match status" value="1"/>
</dbReference>
<dbReference type="RefSeq" id="WP_014556965.1">
    <property type="nucleotide sequence ID" value="NC_017459.1"/>
</dbReference>
<dbReference type="Gene3D" id="3.40.50.300">
    <property type="entry name" value="P-loop containing nucleotide triphosphate hydrolases"/>
    <property type="match status" value="1"/>
</dbReference>
<dbReference type="OrthoDB" id="18368at2157"/>
<feature type="region of interest" description="Disordered" evidence="12">
    <location>
        <begin position="407"/>
        <end position="440"/>
    </location>
</feature>
<dbReference type="AlphaFoldDB" id="G0LF77"/>
<dbReference type="Proteomes" id="UP000007954">
    <property type="component" value="Chromosome"/>
</dbReference>
<dbReference type="EMBL" id="FR746099">
    <property type="protein sequence ID" value="CCC41640.1"/>
    <property type="molecule type" value="Genomic_DNA"/>
</dbReference>
<keyword evidence="4" id="KW-0547">Nucleotide-binding</keyword>
<proteinExistence type="inferred from homology"/>
<evidence type="ECO:0000256" key="9">
    <source>
        <dbReference type="ARBA" id="ARBA00041133"/>
    </source>
</evidence>
<keyword evidence="5 14" id="KW-0067">ATP-binding</keyword>
<dbReference type="HOGENOM" id="CLU_000604_1_1_2"/>
<feature type="compositionally biased region" description="Low complexity" evidence="12">
    <location>
        <begin position="356"/>
        <end position="367"/>
    </location>
</feature>
<dbReference type="GeneID" id="12448792"/>
<dbReference type="InterPro" id="IPR050093">
    <property type="entry name" value="ABC_SmlMolc_Importer"/>
</dbReference>
<evidence type="ECO:0000259" key="13">
    <source>
        <dbReference type="PROSITE" id="PS50893"/>
    </source>
</evidence>
<sequence>MAALKAIGLIKSFESTRAVDKIDLTVESGEFFALIGPSGCGKTTTLRLLAGLTAPDAGTVHLDDTVITNQPARTRDTNMVFQDLVLFPHFTVAENVGYALARKGIDNPERQSRVTKALELVNLGGFGDRDPASLSGGQQQRVALARALVNDPAILLLDEPLASLDKSLRESLQSEFRQIQRESETTFLYVTHNQTSAISMADRIAVMQDGAIVDVGSPRRLYTRPATRFVATFLGDATILRGTVIQCDMAESTVTVDTPIGMITPAMNTVNPDVGETVTIALRPDAFTIADEGINGTVITSAYKGFYEEATIELADSIEVTIRTDAHIEPHDTQMNTIDSIKSNAQIPKPPSEIKATVTSSASRTTAGEPSAGTDEETPLNLNAGLQVGDSVTLQIDGGVLVVENNYNRESTDGDGDNGVLDRNKNTNPIAGNQEPDLNS</sequence>
<dbReference type="InterPro" id="IPR027417">
    <property type="entry name" value="P-loop_NTPase"/>
</dbReference>
<dbReference type="SUPFAM" id="SSF50331">
    <property type="entry name" value="MOP-like"/>
    <property type="match status" value="1"/>
</dbReference>
<feature type="compositionally biased region" description="Polar residues" evidence="12">
    <location>
        <begin position="426"/>
        <end position="440"/>
    </location>
</feature>
<dbReference type="KEGG" id="hwc:Hqrw_3906"/>
<dbReference type="Pfam" id="PF00005">
    <property type="entry name" value="ABC_tran"/>
    <property type="match status" value="1"/>
</dbReference>
<dbReference type="PANTHER" id="PTHR42781:SF4">
    <property type="entry name" value="SPERMIDINE_PUTRESCINE IMPORT ATP-BINDING PROTEIN POTA"/>
    <property type="match status" value="1"/>
</dbReference>
<dbReference type="PROSITE" id="PS50893">
    <property type="entry name" value="ABC_TRANSPORTER_2"/>
    <property type="match status" value="1"/>
</dbReference>
<dbReference type="PANTHER" id="PTHR42781">
    <property type="entry name" value="SPERMIDINE/PUTRESCINE IMPORT ATP-BINDING PROTEIN POTA"/>
    <property type="match status" value="1"/>
</dbReference>
<dbReference type="GO" id="GO:0005524">
    <property type="term" value="F:ATP binding"/>
    <property type="evidence" value="ECO:0007669"/>
    <property type="project" value="UniProtKB-KW"/>
</dbReference>
<dbReference type="FunFam" id="3.40.50.300:FF:000425">
    <property type="entry name" value="Probable ABC transporter, ATP-binding subunit"/>
    <property type="match status" value="1"/>
</dbReference>
<evidence type="ECO:0000256" key="4">
    <source>
        <dbReference type="ARBA" id="ARBA00022741"/>
    </source>
</evidence>
<reference evidence="14 15" key="1">
    <citation type="journal article" date="2011" name="PLoS ONE">
        <title>Haloquadratum walsbyi: limited diversity in a global pond.</title>
        <authorList>
            <person name="Dyall-Smith M."/>
            <person name="Pfeiffer F."/>
            <person name="Klee K."/>
            <person name="Palm P."/>
            <person name="Gross K."/>
            <person name="Schuster S.C."/>
            <person name="Rampp M."/>
            <person name="Oesterhelt D."/>
        </authorList>
    </citation>
    <scope>NUCLEOTIDE SEQUENCE [LARGE SCALE GENOMIC DNA]</scope>
    <source>
        <strain evidence="15">DSM 16854 / JCM 12705 / C23</strain>
    </source>
</reference>
<evidence type="ECO:0000256" key="7">
    <source>
        <dbReference type="ARBA" id="ARBA00038781"/>
    </source>
</evidence>
<dbReference type="SUPFAM" id="SSF52540">
    <property type="entry name" value="P-loop containing nucleoside triphosphate hydrolases"/>
    <property type="match status" value="1"/>
</dbReference>
<feature type="region of interest" description="Disordered" evidence="12">
    <location>
        <begin position="343"/>
        <end position="381"/>
    </location>
</feature>
<comment type="similarity">
    <text evidence="6">Belongs to the ABC transporter superfamily. Sulfate/tungstate importer (TC 3.A.1.6) family.</text>
</comment>
<comment type="function">
    <text evidence="11">Part of the ABC transporter complex WtpABC involved in molybdate/tungstate import. Responsible for energy coupling to the transport system.</text>
</comment>
<comment type="subcellular location">
    <subcellularLocation>
        <location evidence="1">Cell membrane</location>
        <topology evidence="1">Peripheral membrane protein</topology>
    </subcellularLocation>
</comment>
<dbReference type="InterPro" id="IPR008995">
    <property type="entry name" value="Mo/tungstate-bd_C_term_dom"/>
</dbReference>
<keyword evidence="3" id="KW-0500">Molybdenum</keyword>
<dbReference type="InterPro" id="IPR003439">
    <property type="entry name" value="ABC_transporter-like_ATP-bd"/>
</dbReference>
<evidence type="ECO:0000256" key="8">
    <source>
        <dbReference type="ARBA" id="ARBA00039025"/>
    </source>
</evidence>
<organism evidence="14 15">
    <name type="scientific">Haloquadratum walsbyi (strain DSM 16854 / JCM 12705 / C23)</name>
    <dbReference type="NCBI Taxonomy" id="768065"/>
    <lineage>
        <taxon>Archaea</taxon>
        <taxon>Methanobacteriati</taxon>
        <taxon>Methanobacteriota</taxon>
        <taxon>Stenosarchaea group</taxon>
        <taxon>Halobacteria</taxon>
        <taxon>Halobacteriales</taxon>
        <taxon>Haloferacaceae</taxon>
        <taxon>Haloquadratum</taxon>
    </lineage>
</organism>
<dbReference type="InterPro" id="IPR017871">
    <property type="entry name" value="ABC_transporter-like_CS"/>
</dbReference>
<feature type="domain" description="ABC transporter" evidence="13">
    <location>
        <begin position="4"/>
        <end position="234"/>
    </location>
</feature>
<evidence type="ECO:0000256" key="6">
    <source>
        <dbReference type="ARBA" id="ARBA00038307"/>
    </source>
</evidence>
<protein>
    <recommendedName>
        <fullName evidence="9">Molybdate/tungstate import ATP-binding protein WtpC</fullName>
        <ecNumber evidence="8">7.3.2.6</ecNumber>
    </recommendedName>
</protein>
<dbReference type="GO" id="GO:0016887">
    <property type="term" value="F:ATP hydrolysis activity"/>
    <property type="evidence" value="ECO:0007669"/>
    <property type="project" value="InterPro"/>
</dbReference>
<dbReference type="GO" id="GO:0005886">
    <property type="term" value="C:plasma membrane"/>
    <property type="evidence" value="ECO:0007669"/>
    <property type="project" value="UniProtKB-SubCell"/>
</dbReference>
<accession>G0LF77</accession>
<evidence type="ECO:0000313" key="14">
    <source>
        <dbReference type="EMBL" id="CCC41640.1"/>
    </source>
</evidence>
<dbReference type="EC" id="7.3.2.6" evidence="8"/>
<evidence type="ECO:0000256" key="11">
    <source>
        <dbReference type="ARBA" id="ARBA00057369"/>
    </source>
</evidence>
<evidence type="ECO:0000256" key="12">
    <source>
        <dbReference type="SAM" id="MobiDB-lite"/>
    </source>
</evidence>
<dbReference type="PROSITE" id="PS00211">
    <property type="entry name" value="ABC_TRANSPORTER_1"/>
    <property type="match status" value="1"/>
</dbReference>
<evidence type="ECO:0000256" key="3">
    <source>
        <dbReference type="ARBA" id="ARBA00022505"/>
    </source>
</evidence>
<keyword evidence="2" id="KW-0813">Transport</keyword>
<evidence type="ECO:0000256" key="5">
    <source>
        <dbReference type="ARBA" id="ARBA00022840"/>
    </source>
</evidence>
<dbReference type="Gene3D" id="2.40.50.100">
    <property type="match status" value="1"/>
</dbReference>
<gene>
    <name evidence="14" type="ordered locus">Hqrw_3906</name>
</gene>
<evidence type="ECO:0000256" key="2">
    <source>
        <dbReference type="ARBA" id="ARBA00022448"/>
    </source>
</evidence>
<comment type="subunit">
    <text evidence="7">The complex is composed of two ATP-binding proteins (WtpC), two transmembrane proteins (WtpB) and a solute-binding protein (WtpA).</text>
</comment>
<comment type="catalytic activity">
    <reaction evidence="10">
        <text>tungstate(in) + ATP + H2O = tungstate(out) + ADP + phosphate + H(+)</text>
        <dbReference type="Rhea" id="RHEA:35027"/>
        <dbReference type="ChEBI" id="CHEBI:15377"/>
        <dbReference type="ChEBI" id="CHEBI:15378"/>
        <dbReference type="ChEBI" id="CHEBI:30616"/>
        <dbReference type="ChEBI" id="CHEBI:43474"/>
        <dbReference type="ChEBI" id="CHEBI:46502"/>
        <dbReference type="ChEBI" id="CHEBI:456216"/>
        <dbReference type="EC" id="7.3.2.6"/>
    </reaction>
</comment>